<dbReference type="Proteomes" id="UP001180487">
    <property type="component" value="Unassembled WGS sequence"/>
</dbReference>
<organism evidence="2 3">
    <name type="scientific">Rhodoferax ferrireducens</name>
    <dbReference type="NCBI Taxonomy" id="192843"/>
    <lineage>
        <taxon>Bacteria</taxon>
        <taxon>Pseudomonadati</taxon>
        <taxon>Pseudomonadota</taxon>
        <taxon>Betaproteobacteria</taxon>
        <taxon>Burkholderiales</taxon>
        <taxon>Comamonadaceae</taxon>
        <taxon>Rhodoferax</taxon>
    </lineage>
</organism>
<dbReference type="GO" id="GO:0003677">
    <property type="term" value="F:DNA binding"/>
    <property type="evidence" value="ECO:0007669"/>
    <property type="project" value="UniProtKB-KW"/>
</dbReference>
<accession>A0ABU2CCP3</accession>
<dbReference type="InterPro" id="IPR036388">
    <property type="entry name" value="WH-like_DNA-bd_sf"/>
</dbReference>
<name>A0ABU2CCP3_9BURK</name>
<dbReference type="Gene3D" id="1.10.10.10">
    <property type="entry name" value="Winged helix-like DNA-binding domain superfamily/Winged helix DNA-binding domain"/>
    <property type="match status" value="1"/>
</dbReference>
<keyword evidence="2" id="KW-0238">DNA-binding</keyword>
<dbReference type="InterPro" id="IPR000792">
    <property type="entry name" value="Tscrpt_reg_LuxR_C"/>
</dbReference>
<evidence type="ECO:0000259" key="1">
    <source>
        <dbReference type="SMART" id="SM00421"/>
    </source>
</evidence>
<evidence type="ECO:0000313" key="3">
    <source>
        <dbReference type="Proteomes" id="UP001180487"/>
    </source>
</evidence>
<comment type="caution">
    <text evidence="2">The sequence shown here is derived from an EMBL/GenBank/DDBJ whole genome shotgun (WGS) entry which is preliminary data.</text>
</comment>
<dbReference type="SUPFAM" id="SSF46894">
    <property type="entry name" value="C-terminal effector domain of the bipartite response regulators"/>
    <property type="match status" value="1"/>
</dbReference>
<reference evidence="2 3" key="1">
    <citation type="submission" date="2023-07" db="EMBL/GenBank/DDBJ databases">
        <title>Sorghum-associated microbial communities from plants grown in Nebraska, USA.</title>
        <authorList>
            <person name="Schachtman D."/>
        </authorList>
    </citation>
    <scope>NUCLEOTIDE SEQUENCE [LARGE SCALE GENOMIC DNA]</scope>
    <source>
        <strain evidence="2 3">BE313</strain>
    </source>
</reference>
<protein>
    <submittedName>
        <fullName evidence="2">DNA-binding CsgD family transcriptional regulator</fullName>
    </submittedName>
</protein>
<dbReference type="EMBL" id="JAVDXT010000004">
    <property type="protein sequence ID" value="MDR7379115.1"/>
    <property type="molecule type" value="Genomic_DNA"/>
</dbReference>
<dbReference type="SMART" id="SM00421">
    <property type="entry name" value="HTH_LUXR"/>
    <property type="match status" value="1"/>
</dbReference>
<proteinExistence type="predicted"/>
<keyword evidence="3" id="KW-1185">Reference proteome</keyword>
<sequence>MLHSTFAALASESVNYIDEPSTSESPDALGLMQCVLEQMDYGLALVHMATRQIRFANRLAHDGLNGPGSLRSGLCVVAGRLSTLLPTDHAQLERALLRAHGGVRALISLGGEDCTTSVAVVPLNAPTPTPYALLVFAKQQLCDSSTMALFARERGLTSAESNVLASVCSGMRPTEIAQHHGVQISTVRSQLRSIRLKTRCDTIRQLVETVSILPPMARHMAAVQH</sequence>
<gene>
    <name evidence="2" type="ORF">J2X19_003809</name>
</gene>
<dbReference type="RefSeq" id="WP_116607329.1">
    <property type="nucleotide sequence ID" value="NZ_JAVDXT010000004.1"/>
</dbReference>
<evidence type="ECO:0000313" key="2">
    <source>
        <dbReference type="EMBL" id="MDR7379115.1"/>
    </source>
</evidence>
<feature type="domain" description="HTH luxR-type" evidence="1">
    <location>
        <begin position="153"/>
        <end position="210"/>
    </location>
</feature>
<dbReference type="InterPro" id="IPR016032">
    <property type="entry name" value="Sig_transdc_resp-reg_C-effctor"/>
</dbReference>